<dbReference type="OMA" id="GHVVETN"/>
<dbReference type="AlphaFoldDB" id="A4S425"/>
<dbReference type="SUPFAM" id="SSF64356">
    <property type="entry name" value="SNARE-like"/>
    <property type="match status" value="1"/>
</dbReference>
<dbReference type="InterPro" id="IPR016635">
    <property type="entry name" value="AP_complex_ssu"/>
</dbReference>
<reference evidence="8 9" key="1">
    <citation type="journal article" date="2007" name="Proc. Natl. Acad. Sci. U.S.A.">
        <title>The tiny eukaryote Ostreococcus provides genomic insights into the paradox of plankton speciation.</title>
        <authorList>
            <person name="Palenik B."/>
            <person name="Grimwood J."/>
            <person name="Aerts A."/>
            <person name="Rouze P."/>
            <person name="Salamov A."/>
            <person name="Putnam N."/>
            <person name="Dupont C."/>
            <person name="Jorgensen R."/>
            <person name="Derelle E."/>
            <person name="Rombauts S."/>
            <person name="Zhou K."/>
            <person name="Otillar R."/>
            <person name="Merchant S.S."/>
            <person name="Podell S."/>
            <person name="Gaasterland T."/>
            <person name="Napoli C."/>
            <person name="Gendler K."/>
            <person name="Manuell A."/>
            <person name="Tai V."/>
            <person name="Vallon O."/>
            <person name="Piganeau G."/>
            <person name="Jancek S."/>
            <person name="Heijde M."/>
            <person name="Jabbari K."/>
            <person name="Bowler C."/>
            <person name="Lohr M."/>
            <person name="Robbens S."/>
            <person name="Werner G."/>
            <person name="Dubchak I."/>
            <person name="Pazour G.J."/>
            <person name="Ren Q."/>
            <person name="Paulsen I."/>
            <person name="Delwiche C."/>
            <person name="Schmutz J."/>
            <person name="Rokhsar D."/>
            <person name="Van de Peer Y."/>
            <person name="Moreau H."/>
            <person name="Grigoriev I.V."/>
        </authorList>
    </citation>
    <scope>NUCLEOTIDE SEQUENCE [LARGE SCALE GENOMIC DNA]</scope>
    <source>
        <strain evidence="8 9">CCE9901</strain>
    </source>
</reference>
<dbReference type="GO" id="GO:0030124">
    <property type="term" value="C:AP-4 adaptor complex"/>
    <property type="evidence" value="ECO:0007669"/>
    <property type="project" value="EnsemblPlants"/>
</dbReference>
<proteinExistence type="inferred from homology"/>
<keyword evidence="5 6" id="KW-0472">Membrane</keyword>
<dbReference type="GO" id="GO:0005802">
    <property type="term" value="C:trans-Golgi network"/>
    <property type="evidence" value="ECO:0007669"/>
    <property type="project" value="EnsemblPlants"/>
</dbReference>
<dbReference type="Gene3D" id="3.30.450.60">
    <property type="match status" value="1"/>
</dbReference>
<keyword evidence="9" id="KW-1185">Reference proteome</keyword>
<dbReference type="HOGENOM" id="CLU_061221_4_0_1"/>
<evidence type="ECO:0000256" key="5">
    <source>
        <dbReference type="ARBA" id="ARBA00023136"/>
    </source>
</evidence>
<gene>
    <name evidence="8" type="ORF">OSTLU_26258</name>
</gene>
<dbReference type="PROSITE" id="PS00989">
    <property type="entry name" value="CLAT_ADAPTOR_S"/>
    <property type="match status" value="1"/>
</dbReference>
<dbReference type="STRING" id="436017.A4S425"/>
<dbReference type="Proteomes" id="UP000001568">
    <property type="component" value="Chromosome 10"/>
</dbReference>
<comment type="subcellular location">
    <subcellularLocation>
        <location evidence="1">Endomembrane system</location>
    </subcellularLocation>
</comment>
<organism evidence="8 9">
    <name type="scientific">Ostreococcus lucimarinus (strain CCE9901)</name>
    <dbReference type="NCBI Taxonomy" id="436017"/>
    <lineage>
        <taxon>Eukaryota</taxon>
        <taxon>Viridiplantae</taxon>
        <taxon>Chlorophyta</taxon>
        <taxon>Mamiellophyceae</taxon>
        <taxon>Mamiellales</taxon>
        <taxon>Bathycoccaceae</taxon>
        <taxon>Ostreococcus</taxon>
    </lineage>
</organism>
<evidence type="ECO:0000256" key="3">
    <source>
        <dbReference type="ARBA" id="ARBA00022448"/>
    </source>
</evidence>
<dbReference type="Pfam" id="PF01217">
    <property type="entry name" value="Clat_adaptor_s"/>
    <property type="match status" value="1"/>
</dbReference>
<dbReference type="GO" id="GO:0006886">
    <property type="term" value="P:intracellular protein transport"/>
    <property type="evidence" value="ECO:0007669"/>
    <property type="project" value="UniProtKB-UniRule"/>
</dbReference>
<dbReference type="OrthoDB" id="371463at2759"/>
<dbReference type="PIRSF" id="PIRSF015588">
    <property type="entry name" value="AP_complex_sigma"/>
    <property type="match status" value="1"/>
</dbReference>
<dbReference type="InterPro" id="IPR000804">
    <property type="entry name" value="Clathrin_sm-chain_CS"/>
</dbReference>
<evidence type="ECO:0000259" key="7">
    <source>
        <dbReference type="Pfam" id="PF01217"/>
    </source>
</evidence>
<dbReference type="InterPro" id="IPR011012">
    <property type="entry name" value="Longin-like_dom_sf"/>
</dbReference>
<feature type="domain" description="AP complex mu/sigma subunit" evidence="7">
    <location>
        <begin position="2"/>
        <end position="129"/>
    </location>
</feature>
<comment type="similarity">
    <text evidence="2 6">Belongs to the adaptor complexes small subunit family.</text>
</comment>
<dbReference type="PANTHER" id="PTHR11753">
    <property type="entry name" value="ADAPTOR COMPLEXES SMALL SUBUNIT FAMILY"/>
    <property type="match status" value="1"/>
</dbReference>
<dbReference type="Gramene" id="ABO98313">
    <property type="protein sequence ID" value="ABO98313"/>
    <property type="gene ID" value="OSTLU_26258"/>
</dbReference>
<dbReference type="RefSeq" id="XP_001420020.1">
    <property type="nucleotide sequence ID" value="XM_001419983.1"/>
</dbReference>
<evidence type="ECO:0000256" key="2">
    <source>
        <dbReference type="ARBA" id="ARBA00006972"/>
    </source>
</evidence>
<dbReference type="FunFam" id="3.30.450.60:FF:000010">
    <property type="entry name" value="AP complex subunit sigma"/>
    <property type="match status" value="1"/>
</dbReference>
<evidence type="ECO:0000256" key="6">
    <source>
        <dbReference type="PIRNR" id="PIRNR015588"/>
    </source>
</evidence>
<evidence type="ECO:0000256" key="4">
    <source>
        <dbReference type="ARBA" id="ARBA00022927"/>
    </source>
</evidence>
<sequence>MVNKQGQTRLAQYFDSNLTADERRQLEGTIVRRCIARGADECAFVEHREYTVIYRRYASLYFVVGCEGEENELAMLEFVHGVVETLDRHFGNVCELDIMMHLDKVYCMLEEMVMCGNVVETNKQIVIAEASKAIDVQRDGGFPK</sequence>
<dbReference type="GO" id="GO:0016192">
    <property type="term" value="P:vesicle-mediated transport"/>
    <property type="evidence" value="ECO:0007669"/>
    <property type="project" value="InterPro"/>
</dbReference>
<evidence type="ECO:0000256" key="1">
    <source>
        <dbReference type="ARBA" id="ARBA00004308"/>
    </source>
</evidence>
<dbReference type="GeneID" id="5003981"/>
<dbReference type="KEGG" id="olu:OSTLU_26258"/>
<protein>
    <recommendedName>
        <fullName evidence="6">AP complex subunit sigma</fullName>
    </recommendedName>
</protein>
<dbReference type="eggNOG" id="KOG0934">
    <property type="taxonomic scope" value="Eukaryota"/>
</dbReference>
<dbReference type="EMBL" id="CP000590">
    <property type="protein sequence ID" value="ABO98313.1"/>
    <property type="molecule type" value="Genomic_DNA"/>
</dbReference>
<keyword evidence="3 6" id="KW-0813">Transport</keyword>
<keyword evidence="4 6" id="KW-0653">Protein transport</keyword>
<evidence type="ECO:0000313" key="8">
    <source>
        <dbReference type="EMBL" id="ABO98313.1"/>
    </source>
</evidence>
<name>A4S425_OSTLU</name>
<accession>A4S425</accession>
<evidence type="ECO:0000313" key="9">
    <source>
        <dbReference type="Proteomes" id="UP000001568"/>
    </source>
</evidence>
<dbReference type="InterPro" id="IPR022775">
    <property type="entry name" value="AP_mu_sigma_su"/>
</dbReference>